<proteinExistence type="predicted"/>
<protein>
    <submittedName>
        <fullName evidence="2">Uncharacterized protein</fullName>
    </submittedName>
</protein>
<dbReference type="EMBL" id="MU853810">
    <property type="protein sequence ID" value="KAK3939538.1"/>
    <property type="molecule type" value="Genomic_DNA"/>
</dbReference>
<dbReference type="AlphaFoldDB" id="A0AAN6N798"/>
<comment type="caution">
    <text evidence="2">The sequence shown here is derived from an EMBL/GenBank/DDBJ whole genome shotgun (WGS) entry which is preliminary data.</text>
</comment>
<sequence>MKRFKNCTNPCETSGEAEPLKAGEGPHRKKPVLDSSDDERKTEHGPDGCQSLEHSYSHEGDRLNGAGTRQLRPRVPKRASARDGDHPSVKGGPDKEGDGGVRPQARKRRRTVVCQSHSRHRR</sequence>
<feature type="compositionally biased region" description="Polar residues" evidence="1">
    <location>
        <begin position="1"/>
        <end position="12"/>
    </location>
</feature>
<keyword evidence="3" id="KW-1185">Reference proteome</keyword>
<feature type="compositionally biased region" description="Basic and acidic residues" evidence="1">
    <location>
        <begin position="80"/>
        <end position="99"/>
    </location>
</feature>
<evidence type="ECO:0000256" key="1">
    <source>
        <dbReference type="SAM" id="MobiDB-lite"/>
    </source>
</evidence>
<evidence type="ECO:0000313" key="2">
    <source>
        <dbReference type="EMBL" id="KAK3939538.1"/>
    </source>
</evidence>
<reference evidence="3" key="1">
    <citation type="journal article" date="2023" name="Mol. Phylogenet. Evol.">
        <title>Genome-scale phylogeny and comparative genomics of the fungal order Sordariales.</title>
        <authorList>
            <person name="Hensen N."/>
            <person name="Bonometti L."/>
            <person name="Westerberg I."/>
            <person name="Brannstrom I.O."/>
            <person name="Guillou S."/>
            <person name="Cros-Aarteil S."/>
            <person name="Calhoun S."/>
            <person name="Haridas S."/>
            <person name="Kuo A."/>
            <person name="Mondo S."/>
            <person name="Pangilinan J."/>
            <person name="Riley R."/>
            <person name="LaButti K."/>
            <person name="Andreopoulos B."/>
            <person name="Lipzen A."/>
            <person name="Chen C."/>
            <person name="Yan M."/>
            <person name="Daum C."/>
            <person name="Ng V."/>
            <person name="Clum A."/>
            <person name="Steindorff A."/>
            <person name="Ohm R.A."/>
            <person name="Martin F."/>
            <person name="Silar P."/>
            <person name="Natvig D.O."/>
            <person name="Lalanne C."/>
            <person name="Gautier V."/>
            <person name="Ament-Velasquez S.L."/>
            <person name="Kruys A."/>
            <person name="Hutchinson M.I."/>
            <person name="Powell A.J."/>
            <person name="Barry K."/>
            <person name="Miller A.N."/>
            <person name="Grigoriev I.V."/>
            <person name="Debuchy R."/>
            <person name="Gladieux P."/>
            <person name="Hiltunen Thoren M."/>
            <person name="Johannesson H."/>
        </authorList>
    </citation>
    <scope>NUCLEOTIDE SEQUENCE [LARGE SCALE GENOMIC DNA]</scope>
    <source>
        <strain evidence="3">CBS 340.73</strain>
    </source>
</reference>
<gene>
    <name evidence="2" type="ORF">QBC46DRAFT_342501</name>
</gene>
<organism evidence="2 3">
    <name type="scientific">Diplogelasinospora grovesii</name>
    <dbReference type="NCBI Taxonomy" id="303347"/>
    <lineage>
        <taxon>Eukaryota</taxon>
        <taxon>Fungi</taxon>
        <taxon>Dikarya</taxon>
        <taxon>Ascomycota</taxon>
        <taxon>Pezizomycotina</taxon>
        <taxon>Sordariomycetes</taxon>
        <taxon>Sordariomycetidae</taxon>
        <taxon>Sordariales</taxon>
        <taxon>Diplogelasinosporaceae</taxon>
        <taxon>Diplogelasinospora</taxon>
    </lineage>
</organism>
<accession>A0AAN6N798</accession>
<feature type="region of interest" description="Disordered" evidence="1">
    <location>
        <begin position="1"/>
        <end position="122"/>
    </location>
</feature>
<name>A0AAN6N798_9PEZI</name>
<dbReference type="Proteomes" id="UP001303473">
    <property type="component" value="Unassembled WGS sequence"/>
</dbReference>
<feature type="compositionally biased region" description="Basic residues" evidence="1">
    <location>
        <begin position="104"/>
        <end position="122"/>
    </location>
</feature>
<evidence type="ECO:0000313" key="3">
    <source>
        <dbReference type="Proteomes" id="UP001303473"/>
    </source>
</evidence>